<dbReference type="PANTHER" id="PTHR43297">
    <property type="entry name" value="OLIGOPEPTIDE TRANSPORT ATP-BINDING PROTEIN APPD"/>
    <property type="match status" value="1"/>
</dbReference>
<evidence type="ECO:0000256" key="7">
    <source>
        <dbReference type="ARBA" id="ARBA00023136"/>
    </source>
</evidence>
<dbReference type="Pfam" id="PF00005">
    <property type="entry name" value="ABC_tran"/>
    <property type="match status" value="2"/>
</dbReference>
<organism evidence="9 10">
    <name type="scientific">Pseudonocardia spirodelae</name>
    <dbReference type="NCBI Taxonomy" id="3133431"/>
    <lineage>
        <taxon>Bacteria</taxon>
        <taxon>Bacillati</taxon>
        <taxon>Actinomycetota</taxon>
        <taxon>Actinomycetes</taxon>
        <taxon>Pseudonocardiales</taxon>
        <taxon>Pseudonocardiaceae</taxon>
        <taxon>Pseudonocardia</taxon>
    </lineage>
</organism>
<dbReference type="InterPro" id="IPR050388">
    <property type="entry name" value="ABC_Ni/Peptide_Import"/>
</dbReference>
<keyword evidence="7" id="KW-0472">Membrane</keyword>
<gene>
    <name evidence="9" type="ORF">WJX68_01060</name>
</gene>
<dbReference type="SUPFAM" id="SSF52540">
    <property type="entry name" value="P-loop containing nucleoside triphosphate hydrolases"/>
    <property type="match status" value="2"/>
</dbReference>
<evidence type="ECO:0000313" key="9">
    <source>
        <dbReference type="EMBL" id="MEJ8277504.1"/>
    </source>
</evidence>
<keyword evidence="4" id="KW-1003">Cell membrane</keyword>
<evidence type="ECO:0000256" key="5">
    <source>
        <dbReference type="ARBA" id="ARBA00022741"/>
    </source>
</evidence>
<feature type="domain" description="ABC transporter" evidence="8">
    <location>
        <begin position="285"/>
        <end position="524"/>
    </location>
</feature>
<evidence type="ECO:0000313" key="10">
    <source>
        <dbReference type="Proteomes" id="UP001364211"/>
    </source>
</evidence>
<dbReference type="InterPro" id="IPR027417">
    <property type="entry name" value="P-loop_NTPase"/>
</dbReference>
<evidence type="ECO:0000256" key="6">
    <source>
        <dbReference type="ARBA" id="ARBA00022840"/>
    </source>
</evidence>
<dbReference type="Gene3D" id="3.40.50.300">
    <property type="entry name" value="P-loop containing nucleotide triphosphate hydrolases"/>
    <property type="match status" value="2"/>
</dbReference>
<dbReference type="SMART" id="SM00382">
    <property type="entry name" value="AAA"/>
    <property type="match status" value="2"/>
</dbReference>
<dbReference type="InterPro" id="IPR017871">
    <property type="entry name" value="ABC_transporter-like_CS"/>
</dbReference>
<dbReference type="Proteomes" id="UP001364211">
    <property type="component" value="Unassembled WGS sequence"/>
</dbReference>
<accession>A0ABU8T0M3</accession>
<dbReference type="InterPro" id="IPR003593">
    <property type="entry name" value="AAA+_ATPase"/>
</dbReference>
<name>A0ABU8T0M3_9PSEU</name>
<dbReference type="Pfam" id="PF08352">
    <property type="entry name" value="oligo_HPY"/>
    <property type="match status" value="1"/>
</dbReference>
<dbReference type="PROSITE" id="PS50893">
    <property type="entry name" value="ABC_TRANSPORTER_2"/>
    <property type="match status" value="2"/>
</dbReference>
<comment type="caution">
    <text evidence="9">The sequence shown here is derived from an EMBL/GenBank/DDBJ whole genome shotgun (WGS) entry which is preliminary data.</text>
</comment>
<dbReference type="PANTHER" id="PTHR43297:SF2">
    <property type="entry name" value="DIPEPTIDE TRANSPORT ATP-BINDING PROTEIN DPPD"/>
    <property type="match status" value="1"/>
</dbReference>
<comment type="subcellular location">
    <subcellularLocation>
        <location evidence="1">Cell membrane</location>
        <topology evidence="1">Peripheral membrane protein</topology>
    </subcellularLocation>
</comment>
<keyword evidence="10" id="KW-1185">Reference proteome</keyword>
<keyword evidence="6 9" id="KW-0067">ATP-binding</keyword>
<comment type="similarity">
    <text evidence="2">Belongs to the ABC transporter superfamily.</text>
</comment>
<dbReference type="PROSITE" id="PS00211">
    <property type="entry name" value="ABC_TRANSPORTER_1"/>
    <property type="match status" value="2"/>
</dbReference>
<dbReference type="InterPro" id="IPR013563">
    <property type="entry name" value="Oligopep_ABC_C"/>
</dbReference>
<keyword evidence="3" id="KW-0813">Transport</keyword>
<evidence type="ECO:0000256" key="2">
    <source>
        <dbReference type="ARBA" id="ARBA00005417"/>
    </source>
</evidence>
<reference evidence="9 10" key="1">
    <citation type="submission" date="2024-03" db="EMBL/GenBank/DDBJ databases">
        <title>Draft genome sequence of Pseudonocardia sp. DW16-2.</title>
        <authorList>
            <person name="Duangmal K."/>
        </authorList>
    </citation>
    <scope>NUCLEOTIDE SEQUENCE [LARGE SCALE GENOMIC DNA]</scope>
    <source>
        <strain evidence="9 10">DW16-2</strain>
    </source>
</reference>
<evidence type="ECO:0000259" key="8">
    <source>
        <dbReference type="PROSITE" id="PS50893"/>
    </source>
</evidence>
<feature type="domain" description="ABC transporter" evidence="8">
    <location>
        <begin position="7"/>
        <end position="256"/>
    </location>
</feature>
<dbReference type="RefSeq" id="WP_340285558.1">
    <property type="nucleotide sequence ID" value="NZ_JBBJUP010000001.1"/>
</dbReference>
<proteinExistence type="inferred from homology"/>
<dbReference type="GO" id="GO:0005524">
    <property type="term" value="F:ATP binding"/>
    <property type="evidence" value="ECO:0007669"/>
    <property type="project" value="UniProtKB-KW"/>
</dbReference>
<protein>
    <submittedName>
        <fullName evidence="9">ABC transporter ATP-binding protein</fullName>
    </submittedName>
</protein>
<keyword evidence="5" id="KW-0547">Nucleotide-binding</keyword>
<evidence type="ECO:0000256" key="1">
    <source>
        <dbReference type="ARBA" id="ARBA00004202"/>
    </source>
</evidence>
<evidence type="ECO:0000256" key="3">
    <source>
        <dbReference type="ARBA" id="ARBA00022448"/>
    </source>
</evidence>
<dbReference type="CDD" id="cd03257">
    <property type="entry name" value="ABC_NikE_OppD_transporters"/>
    <property type="match status" value="2"/>
</dbReference>
<dbReference type="NCBIfam" id="NF007739">
    <property type="entry name" value="PRK10419.1"/>
    <property type="match status" value="2"/>
</dbReference>
<sequence length="531" mass="55616">MSALLELRGLRVGYADERGAVTEVLHGVDLTVDRGEKVAVVGGSGSGKSTAAAAALGLLPGGGRVTGGQVRYDGEDLTAAGEARWRALRGARIGLVPQDPMSNLNPVHRVGAQIAEALTAHGLARGRAARDRAVELMAEAGIPDPARRSRQYPHEFSGGMRQRVLIAMALAAEPDLLLADEPTSALDVTVQRRILDHLAGLTEARGTAMLLITHDLALAAERADRVVVMHEGRVVETGPAGRILTAPADDYTRRLVAAAPAIGGGTRAAPAPAAPEPVLVVDGLVREFRVRGSRERVRAVDDVSFTVDAGTTTALVGESGSGKTTTARIVLGLDRPTAGTVRVGGTDPFRSSRRERAAVRRAMQPVFQDPYGSLDPTSSVARIVDEPLRVLRVGDAASRRERVTELLDAVALPAATASRRPDELSGGQRQRVAIARALAARPGLVVCDEAVSALDVLVQDQILELLTGLQRDLGVSLLFITHDLAVVGQVAHRVVVLRAGRVAEQGPVDQVVGAPAADYTRELLAAIPGGG</sequence>
<dbReference type="EMBL" id="JBBJUP010000001">
    <property type="protein sequence ID" value="MEJ8277504.1"/>
    <property type="molecule type" value="Genomic_DNA"/>
</dbReference>
<dbReference type="InterPro" id="IPR003439">
    <property type="entry name" value="ABC_transporter-like_ATP-bd"/>
</dbReference>
<dbReference type="NCBIfam" id="NF008453">
    <property type="entry name" value="PRK11308.1"/>
    <property type="match status" value="2"/>
</dbReference>
<evidence type="ECO:0000256" key="4">
    <source>
        <dbReference type="ARBA" id="ARBA00022475"/>
    </source>
</evidence>